<dbReference type="STRING" id="454194.PYK22_00666"/>
<reference evidence="2 3" key="1">
    <citation type="submission" date="2013-12" db="EMBL/GenBank/DDBJ databases">
        <authorList>
            <person name="Stott M."/>
        </authorList>
    </citation>
    <scope>NUCLEOTIDE SEQUENCE [LARGE SCALE GENOMIC DNA]</scope>
    <source>
        <strain evidence="2 3">K22</strain>
    </source>
</reference>
<gene>
    <name evidence="2" type="ORF">PYK22_00666</name>
</gene>
<protein>
    <submittedName>
        <fullName evidence="2">Uncharacterized protein</fullName>
    </submittedName>
</protein>
<keyword evidence="3" id="KW-1185">Reference proteome</keyword>
<evidence type="ECO:0000313" key="2">
    <source>
        <dbReference type="EMBL" id="CDM64671.1"/>
    </source>
</evidence>
<dbReference type="Proteomes" id="UP000031518">
    <property type="component" value="Unassembled WGS sequence"/>
</dbReference>
<proteinExistence type="predicted"/>
<organism evidence="2 3">
    <name type="scientific">Pyrinomonas methylaliphatogenes</name>
    <dbReference type="NCBI Taxonomy" id="454194"/>
    <lineage>
        <taxon>Bacteria</taxon>
        <taxon>Pseudomonadati</taxon>
        <taxon>Acidobacteriota</taxon>
        <taxon>Blastocatellia</taxon>
        <taxon>Blastocatellales</taxon>
        <taxon>Pyrinomonadaceae</taxon>
        <taxon>Pyrinomonas</taxon>
    </lineage>
</organism>
<reference evidence="2 3" key="2">
    <citation type="submission" date="2015-01" db="EMBL/GenBank/DDBJ databases">
        <title>Complete genome sequence of Pyrinomonas methylaliphatogenes type strain K22T.</title>
        <authorList>
            <person name="Lee K.C.Y."/>
            <person name="Power J.F."/>
            <person name="Dunfield P.F."/>
            <person name="Morgan X.C."/>
            <person name="Huttenhower C."/>
            <person name="Stott M.B."/>
        </authorList>
    </citation>
    <scope>NUCLEOTIDE SEQUENCE [LARGE SCALE GENOMIC DNA]</scope>
    <source>
        <strain evidence="2 3">K22</strain>
    </source>
</reference>
<dbReference type="AlphaFoldDB" id="A0A0B6WUJ6"/>
<dbReference type="EMBL" id="CBXV010000002">
    <property type="protein sequence ID" value="CDM64671.1"/>
    <property type="molecule type" value="Genomic_DNA"/>
</dbReference>
<feature type="region of interest" description="Disordered" evidence="1">
    <location>
        <begin position="98"/>
        <end position="148"/>
    </location>
</feature>
<evidence type="ECO:0000313" key="3">
    <source>
        <dbReference type="Proteomes" id="UP000031518"/>
    </source>
</evidence>
<name>A0A0B6WUJ6_9BACT</name>
<evidence type="ECO:0000256" key="1">
    <source>
        <dbReference type="SAM" id="MobiDB-lite"/>
    </source>
</evidence>
<sequence length="333" mass="37526">MAEIFKTFLRIEGRDLPLWRKRMRAALVCSLALHLTTLASILFIPALRDMFNVASTLAGAEYVNEEYQRTKIERATVIQLLSDRFQYPPGYFAKPEPLSQIETVATKRPRPKPRPTVEMKPQPEASPSPSLDPQNLAEAMASEQKAEELLDKQAEEAKIKRPPRINKKPFLDLLLKAKQMMERGELKLDGTIVMTIEADRRDDGTLENVRITSAQTTDRALYALAEEFVQALSASRALSFLEGARKLRMTLRLDQQRVSVRASTEVESAARAAEMARGYSGLLIVERLRKRGSDEAVIWNNTTVSSQGKEVLVRFEMPRNLAGQMLSKQLPSS</sequence>
<dbReference type="RefSeq" id="WP_041974255.1">
    <property type="nucleotide sequence ID" value="NZ_CBXV010000002.1"/>
</dbReference>
<accession>A0A0B6WUJ6</accession>